<dbReference type="Gene3D" id="2.60.40.420">
    <property type="entry name" value="Cupredoxins - blue copper proteins"/>
    <property type="match status" value="1"/>
</dbReference>
<dbReference type="InterPro" id="IPR001799">
    <property type="entry name" value="Ephrin_RBD"/>
</dbReference>
<comment type="similarity">
    <text evidence="1">Belongs to the ephrin family.</text>
</comment>
<evidence type="ECO:0000313" key="5">
    <source>
        <dbReference type="RefSeq" id="XP_065647691.1"/>
    </source>
</evidence>
<accession>A0ABM4BFE2</accession>
<keyword evidence="2" id="KW-1133">Transmembrane helix</keyword>
<name>A0ABM4BFE2_HYDVU</name>
<dbReference type="InterPro" id="IPR008972">
    <property type="entry name" value="Cupredoxin"/>
</dbReference>
<proteinExistence type="inferred from homology"/>
<keyword evidence="2" id="KW-0812">Transmembrane</keyword>
<reference evidence="4" key="1">
    <citation type="submission" date="2025-05" db="UniProtKB">
        <authorList>
            <consortium name="RefSeq"/>
        </authorList>
    </citation>
    <scope>NUCLEOTIDE SEQUENCE [LARGE SCALE GENOMIC DNA]</scope>
</reference>
<keyword evidence="2" id="KW-0472">Membrane</keyword>
<dbReference type="Pfam" id="PF00812">
    <property type="entry name" value="Ephrin"/>
    <property type="match status" value="1"/>
</dbReference>
<dbReference type="SUPFAM" id="SSF49503">
    <property type="entry name" value="Cupredoxins"/>
    <property type="match status" value="1"/>
</dbReference>
<sequence length="433" mass="48441">MYLCIQWLVERRICLIYKKDCVKNMQIALILGCWSMLVHADSVILPTIYWDPINPLFACENTIQVDYDDVLNFKCRDSSTPYSQSIDDTDILYENAYFLGTNQYMYNTCNATGASEQILNCNGGTNSIDSYKMTFSKYSPSGKLTFKDGETYYIIGTGFRVQSNLANLINGSCNKVDTRGQYKLRLKIYVCSLKETCKKCSSDACYFKDCQVDCTSWETSYSQLINSNNSCVSLQTRTCTNQLIGTVSIEKREIPITCPTLSTSTVSTLPTSTIPTLSTSTVPSLSTSTTQSVSSRDSSCTSWQTDYSKVIKSSSSICSNPRTRVCTNLGNTAVELEEILTECPNISLPIVASVVSENNSKQMLTYIAIFVSIFAFLFGIVFGVFILKCFFPKSECRDYPTKDNGMQNSAYTSTDFRKGNEINYIEKINNSHV</sequence>
<comment type="caution">
    <text evidence="1">Lacks conserved residue(s) required for the propagation of feature annotation.</text>
</comment>
<dbReference type="RefSeq" id="XP_065647691.1">
    <property type="nucleotide sequence ID" value="XM_065791619.1"/>
</dbReference>
<keyword evidence="4" id="KW-1185">Reference proteome</keyword>
<evidence type="ECO:0000256" key="1">
    <source>
        <dbReference type="PROSITE-ProRule" id="PRU00884"/>
    </source>
</evidence>
<reference evidence="5" key="2">
    <citation type="submission" date="2025-08" db="UniProtKB">
        <authorList>
            <consortium name="RefSeq"/>
        </authorList>
    </citation>
    <scope>IDENTIFICATION</scope>
</reference>
<gene>
    <name evidence="5" type="primary">LOC100210581</name>
</gene>
<evidence type="ECO:0000313" key="4">
    <source>
        <dbReference type="Proteomes" id="UP001652625"/>
    </source>
</evidence>
<feature type="transmembrane region" description="Helical" evidence="2">
    <location>
        <begin position="363"/>
        <end position="387"/>
    </location>
</feature>
<evidence type="ECO:0000259" key="3">
    <source>
        <dbReference type="PROSITE" id="PS51551"/>
    </source>
</evidence>
<dbReference type="Proteomes" id="UP001652625">
    <property type="component" value="Chromosome 02"/>
</dbReference>
<organism evidence="4 5">
    <name type="scientific">Hydra vulgaris</name>
    <name type="common">Hydra</name>
    <name type="synonym">Hydra attenuata</name>
    <dbReference type="NCBI Taxonomy" id="6087"/>
    <lineage>
        <taxon>Eukaryota</taxon>
        <taxon>Metazoa</taxon>
        <taxon>Cnidaria</taxon>
        <taxon>Hydrozoa</taxon>
        <taxon>Hydroidolina</taxon>
        <taxon>Anthoathecata</taxon>
        <taxon>Aplanulata</taxon>
        <taxon>Hydridae</taxon>
        <taxon>Hydra</taxon>
    </lineage>
</organism>
<protein>
    <submittedName>
        <fullName evidence="5">Uncharacterized LOC100210581 isoform X4</fullName>
    </submittedName>
</protein>
<dbReference type="PROSITE" id="PS51551">
    <property type="entry name" value="EPHRIN_RBD_2"/>
    <property type="match status" value="1"/>
</dbReference>
<evidence type="ECO:0000256" key="2">
    <source>
        <dbReference type="SAM" id="Phobius"/>
    </source>
</evidence>
<dbReference type="GeneID" id="100210581"/>
<feature type="domain" description="Ephrin RBD" evidence="3">
    <location>
        <begin position="43"/>
        <end position="184"/>
    </location>
</feature>